<evidence type="ECO:0000313" key="5">
    <source>
        <dbReference type="EMBL" id="ADB38692.1"/>
    </source>
</evidence>
<dbReference type="InterPro" id="IPR001478">
    <property type="entry name" value="PDZ"/>
</dbReference>
<accession>D2QIA8</accession>
<dbReference type="SMART" id="SM00228">
    <property type="entry name" value="PDZ"/>
    <property type="match status" value="1"/>
</dbReference>
<dbReference type="Proteomes" id="UP000002028">
    <property type="component" value="Chromosome"/>
</dbReference>
<dbReference type="EC" id="3.4.21.108" evidence="5"/>
<name>D2QIA8_SPILD</name>
<dbReference type="eggNOG" id="COG0265">
    <property type="taxonomic scope" value="Bacteria"/>
</dbReference>
<reference evidence="5 6" key="1">
    <citation type="journal article" date="2010" name="Stand. Genomic Sci.">
        <title>Complete genome sequence of Spirosoma linguale type strain (1).</title>
        <authorList>
            <person name="Lail K."/>
            <person name="Sikorski J."/>
            <person name="Saunders E."/>
            <person name="Lapidus A."/>
            <person name="Glavina Del Rio T."/>
            <person name="Copeland A."/>
            <person name="Tice H."/>
            <person name="Cheng J.-F."/>
            <person name="Lucas S."/>
            <person name="Nolan M."/>
            <person name="Bruce D."/>
            <person name="Goodwin L."/>
            <person name="Pitluck S."/>
            <person name="Ivanova N."/>
            <person name="Mavromatis K."/>
            <person name="Ovchinnikova G."/>
            <person name="Pati A."/>
            <person name="Chen A."/>
            <person name="Palaniappan K."/>
            <person name="Land M."/>
            <person name="Hauser L."/>
            <person name="Chang Y.-J."/>
            <person name="Jeffries C.D."/>
            <person name="Chain P."/>
            <person name="Brettin T."/>
            <person name="Detter J.C."/>
            <person name="Schuetze A."/>
            <person name="Rohde M."/>
            <person name="Tindall B.J."/>
            <person name="Goeker M."/>
            <person name="Bristow J."/>
            <person name="Eisen J.A."/>
            <person name="Markowitz V."/>
            <person name="Hugenholtz P."/>
            <person name="Kyrpides N.C."/>
            <person name="Klenk H.-P."/>
            <person name="Chen F."/>
        </authorList>
    </citation>
    <scope>NUCLEOTIDE SEQUENCE [LARGE SCALE GENOMIC DNA]</scope>
    <source>
        <strain evidence="6">ATCC 33905 / DSM 74 / LMG 10896 / Claus 1</strain>
    </source>
</reference>
<dbReference type="InterPro" id="IPR036034">
    <property type="entry name" value="PDZ_sf"/>
</dbReference>
<dbReference type="EMBL" id="CP001769">
    <property type="protein sequence ID" value="ADB38692.1"/>
    <property type="molecule type" value="Genomic_DNA"/>
</dbReference>
<keyword evidence="1" id="KW-0645">Protease</keyword>
<dbReference type="InterPro" id="IPR051201">
    <property type="entry name" value="Chloro_Bact_Ser_Proteases"/>
</dbReference>
<feature type="domain" description="PDZ" evidence="4">
    <location>
        <begin position="253"/>
        <end position="337"/>
    </location>
</feature>
<proteinExistence type="predicted"/>
<dbReference type="STRING" id="504472.Slin_2676"/>
<dbReference type="InterPro" id="IPR009003">
    <property type="entry name" value="Peptidase_S1_PA"/>
</dbReference>
<dbReference type="SUPFAM" id="SSF50156">
    <property type="entry name" value="PDZ domain-like"/>
    <property type="match status" value="1"/>
</dbReference>
<evidence type="ECO:0000259" key="4">
    <source>
        <dbReference type="SMART" id="SM00228"/>
    </source>
</evidence>
<dbReference type="Pfam" id="PF13180">
    <property type="entry name" value="PDZ_2"/>
    <property type="match status" value="1"/>
</dbReference>
<keyword evidence="2 5" id="KW-0378">Hydrolase</keyword>
<dbReference type="HOGENOM" id="CLU_020120_2_2_10"/>
<evidence type="ECO:0000256" key="3">
    <source>
        <dbReference type="SAM" id="MobiDB-lite"/>
    </source>
</evidence>
<gene>
    <name evidence="5" type="ordered locus">Slin_2676</name>
</gene>
<keyword evidence="6" id="KW-1185">Reference proteome</keyword>
<dbReference type="Gene3D" id="2.30.42.10">
    <property type="match status" value="1"/>
</dbReference>
<dbReference type="GO" id="GO:0006508">
    <property type="term" value="P:proteolysis"/>
    <property type="evidence" value="ECO:0007669"/>
    <property type="project" value="UniProtKB-KW"/>
</dbReference>
<dbReference type="Gene3D" id="2.40.10.120">
    <property type="match status" value="1"/>
</dbReference>
<dbReference type="PRINTS" id="PR00834">
    <property type="entry name" value="PROTEASES2C"/>
</dbReference>
<dbReference type="Pfam" id="PF13365">
    <property type="entry name" value="Trypsin_2"/>
    <property type="match status" value="1"/>
</dbReference>
<dbReference type="RefSeq" id="WP_012927224.1">
    <property type="nucleotide sequence ID" value="NC_013730.1"/>
</dbReference>
<evidence type="ECO:0000256" key="2">
    <source>
        <dbReference type="ARBA" id="ARBA00022801"/>
    </source>
</evidence>
<dbReference type="AlphaFoldDB" id="D2QIA8"/>
<evidence type="ECO:0000256" key="1">
    <source>
        <dbReference type="ARBA" id="ARBA00022670"/>
    </source>
</evidence>
<feature type="region of interest" description="Disordered" evidence="3">
    <location>
        <begin position="56"/>
        <end position="80"/>
    </location>
</feature>
<evidence type="ECO:0000313" key="6">
    <source>
        <dbReference type="Proteomes" id="UP000002028"/>
    </source>
</evidence>
<sequence length="351" mass="37075">MNMQFVALSSDTSQTGQETSPDSMLLDAYSNTVVNVAKKVSPSVVQIKVTKQLIASAPGRQRQSPLPGHPPGRDRMEGGSGSGFIISSDGYIITNNHVVAGALTIKVHLADSREYDATLIGRDPDTDIAVLKIYADSLKAIRFADSKHLQVGQIAIAVGNPYGYQYSLTAGVVSALGRTLRSESGRLIDDVIQTDAALNPGNSGGPLVNSQGDVIGVNTAVILPAQGICFAVSSNLAALVAGKLIMTGRVRRGYLGMAGQLINLTERIMQYNQLAAKTGVMVVSVEPDGVAGNSELREGDIVVGFAEQPVTSVDDLHRLLTDDTIGRKLPLIVLRGNLKKTIFVTPGELTK</sequence>
<protein>
    <submittedName>
        <fullName evidence="5">HtrA2 peptidase</fullName>
        <ecNumber evidence="5">3.4.21.108</ecNumber>
    </submittedName>
</protein>
<dbReference type="InterPro" id="IPR001940">
    <property type="entry name" value="Peptidase_S1C"/>
</dbReference>
<dbReference type="KEGG" id="sli:Slin_2676"/>
<dbReference type="PANTHER" id="PTHR43343:SF3">
    <property type="entry name" value="PROTEASE DO-LIKE 8, CHLOROPLASTIC"/>
    <property type="match status" value="1"/>
</dbReference>
<dbReference type="SUPFAM" id="SSF50494">
    <property type="entry name" value="Trypsin-like serine proteases"/>
    <property type="match status" value="1"/>
</dbReference>
<dbReference type="GO" id="GO:0004252">
    <property type="term" value="F:serine-type endopeptidase activity"/>
    <property type="evidence" value="ECO:0007669"/>
    <property type="project" value="InterPro"/>
</dbReference>
<dbReference type="PANTHER" id="PTHR43343">
    <property type="entry name" value="PEPTIDASE S12"/>
    <property type="match status" value="1"/>
</dbReference>
<organism evidence="5 6">
    <name type="scientific">Spirosoma linguale (strain ATCC 33905 / DSM 74 / LMG 10896 / Claus 1)</name>
    <dbReference type="NCBI Taxonomy" id="504472"/>
    <lineage>
        <taxon>Bacteria</taxon>
        <taxon>Pseudomonadati</taxon>
        <taxon>Bacteroidota</taxon>
        <taxon>Cytophagia</taxon>
        <taxon>Cytophagales</taxon>
        <taxon>Cytophagaceae</taxon>
        <taxon>Spirosoma</taxon>
    </lineage>
</organism>